<dbReference type="InterPro" id="IPR051471">
    <property type="entry name" value="Bacterial_PTS_sugar_comp"/>
</dbReference>
<dbReference type="PANTHER" id="PTHR33799:SF1">
    <property type="entry name" value="PTS SYSTEM MANNOSE-SPECIFIC EIIAB COMPONENT-RELATED"/>
    <property type="match status" value="1"/>
</dbReference>
<gene>
    <name evidence="3" type="ORF">DKL58_00565</name>
</gene>
<accession>A0ABM6VY63</accession>
<reference evidence="3 4" key="1">
    <citation type="submission" date="2018-05" db="EMBL/GenBank/DDBJ databases">
        <title>Reference genomes for bee gut microbiota database.</title>
        <authorList>
            <person name="Ellegaard K.M."/>
        </authorList>
    </citation>
    <scope>NUCLEOTIDE SEQUENCE [LARGE SCALE GENOMIC DNA]</scope>
    <source>
        <strain evidence="3 4">ESL0186</strain>
    </source>
</reference>
<dbReference type="InterPro" id="IPR004701">
    <property type="entry name" value="PTS_EIIA_man-typ"/>
</dbReference>
<sequence length="140" mass="15379">MILVKILLTSHGHLAQGIASGFEFIAGKSDHIMTLELDEKGIGSYCDRLQELLDGETEPVLILADLKGGTPYNESYKYYLAHTEKTRVVSGLNLPMLLELVPQLSDNTTLDEAVQTVLQAGTNGIEVAQDQQDDDDDIEF</sequence>
<dbReference type="SUPFAM" id="SSF53062">
    <property type="entry name" value="PTS system fructose IIA component-like"/>
    <property type="match status" value="1"/>
</dbReference>
<dbReference type="EMBL" id="CP029477">
    <property type="protein sequence ID" value="AWM74581.1"/>
    <property type="molecule type" value="Genomic_DNA"/>
</dbReference>
<dbReference type="Pfam" id="PF03610">
    <property type="entry name" value="EIIA-man"/>
    <property type="match status" value="1"/>
</dbReference>
<dbReference type="Gene3D" id="3.40.50.510">
    <property type="entry name" value="Phosphotransferase system, mannose-type IIA component"/>
    <property type="match status" value="1"/>
</dbReference>
<keyword evidence="1" id="KW-0808">Transferase</keyword>
<dbReference type="PROSITE" id="PS51096">
    <property type="entry name" value="PTS_EIIA_TYPE_4"/>
    <property type="match status" value="1"/>
</dbReference>
<proteinExistence type="predicted"/>
<dbReference type="Proteomes" id="UP000246036">
    <property type="component" value="Chromosome"/>
</dbReference>
<name>A0ABM6VY63_9LACO</name>
<evidence type="ECO:0000313" key="4">
    <source>
        <dbReference type="Proteomes" id="UP000246036"/>
    </source>
</evidence>
<evidence type="ECO:0000313" key="3">
    <source>
        <dbReference type="EMBL" id="AWM74581.1"/>
    </source>
</evidence>
<dbReference type="PANTHER" id="PTHR33799">
    <property type="entry name" value="PTS PERMEASE-RELATED-RELATED"/>
    <property type="match status" value="1"/>
</dbReference>
<evidence type="ECO:0000256" key="1">
    <source>
        <dbReference type="ARBA" id="ARBA00022679"/>
    </source>
</evidence>
<dbReference type="InterPro" id="IPR036662">
    <property type="entry name" value="PTS_EIIA_man-typ_sf"/>
</dbReference>
<protein>
    <recommendedName>
        <fullName evidence="2">PTS EIIA type-4 domain-containing protein</fullName>
    </recommendedName>
</protein>
<evidence type="ECO:0000259" key="2">
    <source>
        <dbReference type="PROSITE" id="PS51096"/>
    </source>
</evidence>
<organism evidence="3 4">
    <name type="scientific">Lactobacillus kullabergensis</name>
    <dbReference type="NCBI Taxonomy" id="1218493"/>
    <lineage>
        <taxon>Bacteria</taxon>
        <taxon>Bacillati</taxon>
        <taxon>Bacillota</taxon>
        <taxon>Bacilli</taxon>
        <taxon>Lactobacillales</taxon>
        <taxon>Lactobacillaceae</taxon>
        <taxon>Lactobacillus</taxon>
    </lineage>
</organism>
<keyword evidence="4" id="KW-1185">Reference proteome</keyword>
<feature type="domain" description="PTS EIIA type-4" evidence="2">
    <location>
        <begin position="3"/>
        <end position="125"/>
    </location>
</feature>